<evidence type="ECO:0000313" key="11">
    <source>
        <dbReference type="EMBL" id="EGO62444.1"/>
    </source>
</evidence>
<gene>
    <name evidence="11" type="ORF">ALO_18110</name>
</gene>
<dbReference type="RefSeq" id="WP_004098564.1">
    <property type="nucleotide sequence ID" value="NZ_AFGF01000219.1"/>
</dbReference>
<keyword evidence="6" id="KW-0653">Protein transport</keyword>
<keyword evidence="3" id="KW-0813">Transport</keyword>
<evidence type="ECO:0000256" key="7">
    <source>
        <dbReference type="ARBA" id="ARBA00022989"/>
    </source>
</evidence>
<dbReference type="PRINTS" id="PR01853">
    <property type="entry name" value="YAJCTRNLCASE"/>
</dbReference>
<feature type="transmembrane region" description="Helical" evidence="10">
    <location>
        <begin position="12"/>
        <end position="32"/>
    </location>
</feature>
<evidence type="ECO:0000256" key="9">
    <source>
        <dbReference type="ARBA" id="ARBA00023136"/>
    </source>
</evidence>
<evidence type="ECO:0000256" key="2">
    <source>
        <dbReference type="ARBA" id="ARBA00006742"/>
    </source>
</evidence>
<sequence>MDLAGLPLEVTQMIQTIWPIALMALIFYFLLYRPQKKEQTKRANMLNSLKKGDRVVTIGGIHGTIIAMTDKVITLKVAEKVEIDVSRSAIGGQQNA</sequence>
<keyword evidence="5 10" id="KW-0812">Transmembrane</keyword>
<keyword evidence="7 10" id="KW-1133">Transmembrane helix</keyword>
<evidence type="ECO:0000256" key="5">
    <source>
        <dbReference type="ARBA" id="ARBA00022692"/>
    </source>
</evidence>
<dbReference type="eggNOG" id="COG1862">
    <property type="taxonomic scope" value="Bacteria"/>
</dbReference>
<evidence type="ECO:0000256" key="6">
    <source>
        <dbReference type="ARBA" id="ARBA00022927"/>
    </source>
</evidence>
<comment type="similarity">
    <text evidence="2">Belongs to the YajC family.</text>
</comment>
<keyword evidence="4" id="KW-1003">Cell membrane</keyword>
<name>F7NND2_9FIRM</name>
<evidence type="ECO:0000256" key="4">
    <source>
        <dbReference type="ARBA" id="ARBA00022475"/>
    </source>
</evidence>
<evidence type="ECO:0000256" key="3">
    <source>
        <dbReference type="ARBA" id="ARBA00022448"/>
    </source>
</evidence>
<accession>F7NND2</accession>
<evidence type="ECO:0000256" key="10">
    <source>
        <dbReference type="SAM" id="Phobius"/>
    </source>
</evidence>
<proteinExistence type="inferred from homology"/>
<dbReference type="AlphaFoldDB" id="F7NND2"/>
<dbReference type="PANTHER" id="PTHR33909:SF1">
    <property type="entry name" value="SEC TRANSLOCON ACCESSORY COMPLEX SUBUNIT YAJC"/>
    <property type="match status" value="1"/>
</dbReference>
<dbReference type="NCBIfam" id="TIGR00739">
    <property type="entry name" value="yajC"/>
    <property type="match status" value="1"/>
</dbReference>
<dbReference type="InterPro" id="IPR003849">
    <property type="entry name" value="Preprotein_translocase_YajC"/>
</dbReference>
<dbReference type="PANTHER" id="PTHR33909">
    <property type="entry name" value="SEC TRANSLOCON ACCESSORY COMPLEX SUBUNIT YAJC"/>
    <property type="match status" value="1"/>
</dbReference>
<dbReference type="STRING" id="1009370.ALO_18110"/>
<protein>
    <submittedName>
        <fullName evidence="11">Preprotein translocase subunit YajC</fullName>
    </submittedName>
</protein>
<dbReference type="EMBL" id="AFGF01000219">
    <property type="protein sequence ID" value="EGO62444.1"/>
    <property type="molecule type" value="Genomic_DNA"/>
</dbReference>
<comment type="caution">
    <text evidence="11">The sequence shown here is derived from an EMBL/GenBank/DDBJ whole genome shotgun (WGS) entry which is preliminary data.</text>
</comment>
<evidence type="ECO:0000256" key="1">
    <source>
        <dbReference type="ARBA" id="ARBA00004162"/>
    </source>
</evidence>
<organism evidence="11 12">
    <name type="scientific">Acetonema longum DSM 6540</name>
    <dbReference type="NCBI Taxonomy" id="1009370"/>
    <lineage>
        <taxon>Bacteria</taxon>
        <taxon>Bacillati</taxon>
        <taxon>Bacillota</taxon>
        <taxon>Negativicutes</taxon>
        <taxon>Acetonemataceae</taxon>
        <taxon>Acetonema</taxon>
    </lineage>
</organism>
<dbReference type="GO" id="GO:0015031">
    <property type="term" value="P:protein transport"/>
    <property type="evidence" value="ECO:0007669"/>
    <property type="project" value="UniProtKB-KW"/>
</dbReference>
<keyword evidence="12" id="KW-1185">Reference proteome</keyword>
<comment type="subcellular location">
    <subcellularLocation>
        <location evidence="1">Cell membrane</location>
        <topology evidence="1">Single-pass membrane protein</topology>
    </subcellularLocation>
</comment>
<dbReference type="GO" id="GO:0005886">
    <property type="term" value="C:plasma membrane"/>
    <property type="evidence" value="ECO:0007669"/>
    <property type="project" value="UniProtKB-SubCell"/>
</dbReference>
<reference evidence="11 12" key="1">
    <citation type="journal article" date="2011" name="EMBO J.">
        <title>Structural diversity of bacterial flagellar motors.</title>
        <authorList>
            <person name="Chen S."/>
            <person name="Beeby M."/>
            <person name="Murphy G.E."/>
            <person name="Leadbetter J.R."/>
            <person name="Hendrixson D.R."/>
            <person name="Briegel A."/>
            <person name="Li Z."/>
            <person name="Shi J."/>
            <person name="Tocheva E.I."/>
            <person name="Muller A."/>
            <person name="Dobro M.J."/>
            <person name="Jensen G.J."/>
        </authorList>
    </citation>
    <scope>NUCLEOTIDE SEQUENCE [LARGE SCALE GENOMIC DNA]</scope>
    <source>
        <strain evidence="11 12">DSM 6540</strain>
    </source>
</reference>
<dbReference type="SMART" id="SM01323">
    <property type="entry name" value="YajC"/>
    <property type="match status" value="1"/>
</dbReference>
<evidence type="ECO:0000256" key="8">
    <source>
        <dbReference type="ARBA" id="ARBA00023010"/>
    </source>
</evidence>
<evidence type="ECO:0000313" key="12">
    <source>
        <dbReference type="Proteomes" id="UP000003240"/>
    </source>
</evidence>
<keyword evidence="9 10" id="KW-0472">Membrane</keyword>
<dbReference type="Pfam" id="PF02699">
    <property type="entry name" value="YajC"/>
    <property type="match status" value="1"/>
</dbReference>
<dbReference type="Proteomes" id="UP000003240">
    <property type="component" value="Unassembled WGS sequence"/>
</dbReference>
<keyword evidence="8" id="KW-0811">Translocation</keyword>